<comment type="caution">
    <text evidence="2">The sequence shown here is derived from an EMBL/GenBank/DDBJ whole genome shotgun (WGS) entry which is preliminary data.</text>
</comment>
<feature type="coiled-coil region" evidence="1">
    <location>
        <begin position="134"/>
        <end position="161"/>
    </location>
</feature>
<evidence type="ECO:0000256" key="1">
    <source>
        <dbReference type="SAM" id="Coils"/>
    </source>
</evidence>
<dbReference type="Proteomes" id="UP001177212">
    <property type="component" value="Unassembled WGS sequence"/>
</dbReference>
<name>A0ABT9FIJ8_9GAMM</name>
<proteinExistence type="predicted"/>
<evidence type="ECO:0000313" key="2">
    <source>
        <dbReference type="EMBL" id="MDP2566589.1"/>
    </source>
</evidence>
<dbReference type="EMBL" id="JAUYVT010000022">
    <property type="protein sequence ID" value="MDP2566589.1"/>
    <property type="molecule type" value="Genomic_DNA"/>
</dbReference>
<sequence length="162" mass="18253">MNRFILLITCTALPFFSFSQNTTVYKCVIKGVPTFSQTPCSKDAEQITLKEINIIEAYKSPTQANNVTDSSVDNFLEVQQIEREISKLLLTLKQTEKTYQEQVKQVSYVTQDQANRLGASSIADAIAKKTAPITSAYESKVTRTQQQIDALRQRKQLLSQIP</sequence>
<gene>
    <name evidence="2" type="ORF">Q8W34_18260</name>
</gene>
<keyword evidence="1" id="KW-0175">Coiled coil</keyword>
<evidence type="ECO:0000313" key="3">
    <source>
        <dbReference type="Proteomes" id="UP001177212"/>
    </source>
</evidence>
<accession>A0ABT9FIJ8</accession>
<protein>
    <submittedName>
        <fullName evidence="2">RNA-binding protein</fullName>
    </submittedName>
</protein>
<keyword evidence="3" id="KW-1185">Reference proteome</keyword>
<dbReference type="RefSeq" id="WP_305473177.1">
    <property type="nucleotide sequence ID" value="NZ_JAUYVT010000022.1"/>
</dbReference>
<organism evidence="2 3">
    <name type="scientific">Pseudoalteromonas marina</name>
    <dbReference type="NCBI Taxonomy" id="267375"/>
    <lineage>
        <taxon>Bacteria</taxon>
        <taxon>Pseudomonadati</taxon>
        <taxon>Pseudomonadota</taxon>
        <taxon>Gammaproteobacteria</taxon>
        <taxon>Alteromonadales</taxon>
        <taxon>Pseudoalteromonadaceae</taxon>
        <taxon>Pseudoalteromonas</taxon>
    </lineage>
</organism>
<reference evidence="2" key="1">
    <citation type="submission" date="2023-07" db="EMBL/GenBank/DDBJ databases">
        <title>Genome content predicts the carbon catabolic preferences of heterotrophic bacteria.</title>
        <authorList>
            <person name="Gralka M."/>
        </authorList>
    </citation>
    <scope>NUCLEOTIDE SEQUENCE</scope>
    <source>
        <strain evidence="2">4G09</strain>
    </source>
</reference>